<evidence type="ECO:0000313" key="3">
    <source>
        <dbReference type="Proteomes" id="UP000002026"/>
    </source>
</evidence>
<dbReference type="EMBL" id="CP001684">
    <property type="protein sequence ID" value="ACV21812.1"/>
    <property type="molecule type" value="Genomic_DNA"/>
</dbReference>
<dbReference type="KEGG" id="shi:Shel_07550"/>
<name>C7N4H7_SLAHD</name>
<evidence type="ECO:0000259" key="1">
    <source>
        <dbReference type="Pfam" id="PF26226"/>
    </source>
</evidence>
<dbReference type="eggNOG" id="ENOG5032TSJ">
    <property type="taxonomic scope" value="Bacteria"/>
</dbReference>
<reference evidence="2 3" key="1">
    <citation type="journal article" date="2009" name="Stand. Genomic Sci.">
        <title>Complete genome sequence of Slackia heliotrinireducens type strain (RHS 1).</title>
        <authorList>
            <person name="Pukall R."/>
            <person name="Lapidus A."/>
            <person name="Nolan M."/>
            <person name="Copeland A."/>
            <person name="Glavina Del Rio T."/>
            <person name="Lucas S."/>
            <person name="Chen F."/>
            <person name="Tice H."/>
            <person name="Cheng J.F."/>
            <person name="Chertkov O."/>
            <person name="Bruce D."/>
            <person name="Goodwin L."/>
            <person name="Kuske C."/>
            <person name="Brettin T."/>
            <person name="Detter J.C."/>
            <person name="Han C."/>
            <person name="Pitluck S."/>
            <person name="Pati A."/>
            <person name="Mavrommatis K."/>
            <person name="Ivanova N."/>
            <person name="Ovchinnikova G."/>
            <person name="Chen A."/>
            <person name="Palaniappan K."/>
            <person name="Schneider S."/>
            <person name="Rohde M."/>
            <person name="Chain P."/>
            <person name="D'haeseleer P."/>
            <person name="Goker M."/>
            <person name="Bristow J."/>
            <person name="Eisen J.A."/>
            <person name="Markowitz V."/>
            <person name="Kyrpides N.C."/>
            <person name="Klenk H.P."/>
            <person name="Hugenholtz P."/>
        </authorList>
    </citation>
    <scope>NUCLEOTIDE SEQUENCE [LARGE SCALE GENOMIC DNA]</scope>
    <source>
        <strain evidence="3">ATCC 29202 / DSM 20476 / NCTC 11029 / RHS 1</strain>
    </source>
</reference>
<sequence>MGSKNVKLWEANSHEYILFDIVGHLEKNAILGGAEFLKSEGLQFVHLSENHMSTNLSLVVIANSTEDGIDAVVRRIRWRKNYLFGLKGWTDLRIAVVDLSRDPRKRVITNAAGERLREVLKANASLPAAY</sequence>
<feature type="domain" description="DUF8052" evidence="1">
    <location>
        <begin position="2"/>
        <end position="121"/>
    </location>
</feature>
<keyword evidence="3" id="KW-1185">Reference proteome</keyword>
<dbReference type="STRING" id="471855.Shel_07550"/>
<dbReference type="Proteomes" id="UP000002026">
    <property type="component" value="Chromosome"/>
</dbReference>
<accession>C7N4H7</accession>
<evidence type="ECO:0000313" key="2">
    <source>
        <dbReference type="EMBL" id="ACV21812.1"/>
    </source>
</evidence>
<proteinExistence type="predicted"/>
<protein>
    <recommendedName>
        <fullName evidence="1">DUF8052 domain-containing protein</fullName>
    </recommendedName>
</protein>
<gene>
    <name evidence="2" type="ordered locus">Shel_07550</name>
</gene>
<dbReference type="AlphaFoldDB" id="C7N4H7"/>
<dbReference type="Pfam" id="PF26226">
    <property type="entry name" value="DUF8052"/>
    <property type="match status" value="1"/>
</dbReference>
<dbReference type="InterPro" id="IPR058365">
    <property type="entry name" value="DUF8052"/>
</dbReference>
<organism evidence="2 3">
    <name type="scientific">Slackia heliotrinireducens (strain ATCC 29202 / DSM 20476 / NCTC 11029 / RHS 1)</name>
    <name type="common">Peptococcus heliotrinreducens</name>
    <dbReference type="NCBI Taxonomy" id="471855"/>
    <lineage>
        <taxon>Bacteria</taxon>
        <taxon>Bacillati</taxon>
        <taxon>Actinomycetota</taxon>
        <taxon>Coriobacteriia</taxon>
        <taxon>Eggerthellales</taxon>
        <taxon>Eggerthellaceae</taxon>
        <taxon>Slackia</taxon>
    </lineage>
</organism>
<dbReference type="HOGENOM" id="CLU_100108_1_0_11"/>